<sequence>MFLYDEEMVRRIRERSKEMEAAGEIDDWLLELAYEERLFKLFVPNELNGRMTPLPEAARIFERSAWIDGAFGWLVTIGSGGGFFAATIPDREAKRLFSGREAVLAGSGMPTGRAYPVPGGYRVNGRWQYCSGSTFASFFTANVYIEREGEQEEMRSFAFLPEQVEIIRDWNSFGLRATASHSIAVTDAFVPAEMTFDIVSEPRYDDAIYRYPFRPFAQVSFAAASLGISRHWLDECRSFAERRTEAWREKSPLRLKALLGSLEEQERRWREASEAFYHAVDSAWAEFESARELPEERWKEVGRVSQEAAAVARSGSEAIFPLLGMTALQHDHPLNRTWRDLHTVTQHSLLLPLEE</sequence>
<dbReference type="InterPro" id="IPR037069">
    <property type="entry name" value="AcylCoA_DH/ox_N_sf"/>
</dbReference>
<protein>
    <submittedName>
        <fullName evidence="3">Acyl-CoA dehydrogenase</fullName>
    </submittedName>
</protein>
<keyword evidence="1" id="KW-0560">Oxidoreductase</keyword>
<keyword evidence="4" id="KW-1185">Reference proteome</keyword>
<dbReference type="InterPro" id="IPR009100">
    <property type="entry name" value="AcylCoA_DH/oxidase_NM_dom_sf"/>
</dbReference>
<dbReference type="Gene3D" id="1.20.140.10">
    <property type="entry name" value="Butyryl-CoA Dehydrogenase, subunit A, domain 3"/>
    <property type="match status" value="1"/>
</dbReference>
<dbReference type="EMBL" id="JACJVQ010000021">
    <property type="protein sequence ID" value="MBB6637430.1"/>
    <property type="molecule type" value="Genomic_DNA"/>
</dbReference>
<comment type="caution">
    <text evidence="3">The sequence shown here is derived from an EMBL/GenBank/DDBJ whole genome shotgun (WGS) entry which is preliminary data.</text>
</comment>
<name>A0A841T5S2_9BACL</name>
<accession>A0A841T5S2</accession>
<dbReference type="InterPro" id="IPR036250">
    <property type="entry name" value="AcylCo_DH-like_C"/>
</dbReference>
<dbReference type="InterPro" id="IPR013107">
    <property type="entry name" value="Acyl-CoA_DH_C"/>
</dbReference>
<dbReference type="GO" id="GO:0016627">
    <property type="term" value="F:oxidoreductase activity, acting on the CH-CH group of donors"/>
    <property type="evidence" value="ECO:0007669"/>
    <property type="project" value="InterPro"/>
</dbReference>
<dbReference type="RefSeq" id="WP_185122628.1">
    <property type="nucleotide sequence ID" value="NZ_JACJVQ010000021.1"/>
</dbReference>
<dbReference type="Gene3D" id="1.10.540.10">
    <property type="entry name" value="Acyl-CoA dehydrogenase/oxidase, N-terminal domain"/>
    <property type="match status" value="1"/>
</dbReference>
<dbReference type="Pfam" id="PF08028">
    <property type="entry name" value="Acyl-CoA_dh_2"/>
    <property type="match status" value="1"/>
</dbReference>
<dbReference type="PIRSF" id="PIRSF016578">
    <property type="entry name" value="HsaA"/>
    <property type="match status" value="1"/>
</dbReference>
<dbReference type="Proteomes" id="UP000535838">
    <property type="component" value="Unassembled WGS sequence"/>
</dbReference>
<evidence type="ECO:0000256" key="1">
    <source>
        <dbReference type="ARBA" id="ARBA00023002"/>
    </source>
</evidence>
<gene>
    <name evidence="3" type="ORF">H7B67_25150</name>
</gene>
<organism evidence="3 4">
    <name type="scientific">Cohnella thailandensis</name>
    <dbReference type="NCBI Taxonomy" id="557557"/>
    <lineage>
        <taxon>Bacteria</taxon>
        <taxon>Bacillati</taxon>
        <taxon>Bacillota</taxon>
        <taxon>Bacilli</taxon>
        <taxon>Bacillales</taxon>
        <taxon>Paenibacillaceae</taxon>
        <taxon>Cohnella</taxon>
    </lineage>
</organism>
<dbReference type="GO" id="GO:0050660">
    <property type="term" value="F:flavin adenine dinucleotide binding"/>
    <property type="evidence" value="ECO:0007669"/>
    <property type="project" value="InterPro"/>
</dbReference>
<feature type="domain" description="Acyl-CoA dehydrogenase C-terminal" evidence="2">
    <location>
        <begin position="220"/>
        <end position="349"/>
    </location>
</feature>
<dbReference type="InterPro" id="IPR046373">
    <property type="entry name" value="Acyl-CoA_Oxase/DH_mid-dom_sf"/>
</dbReference>
<dbReference type="Gene3D" id="2.40.110.10">
    <property type="entry name" value="Butyryl-CoA Dehydrogenase, subunit A, domain 2"/>
    <property type="match status" value="1"/>
</dbReference>
<reference evidence="3 4" key="1">
    <citation type="submission" date="2020-08" db="EMBL/GenBank/DDBJ databases">
        <title>Cohnella phylogeny.</title>
        <authorList>
            <person name="Dunlap C."/>
        </authorList>
    </citation>
    <scope>NUCLEOTIDE SEQUENCE [LARGE SCALE GENOMIC DNA]</scope>
    <source>
        <strain evidence="3 4">DSM 25241</strain>
    </source>
</reference>
<dbReference type="SUPFAM" id="SSF47203">
    <property type="entry name" value="Acyl-CoA dehydrogenase C-terminal domain-like"/>
    <property type="match status" value="1"/>
</dbReference>
<dbReference type="SUPFAM" id="SSF56645">
    <property type="entry name" value="Acyl-CoA dehydrogenase NM domain-like"/>
    <property type="match status" value="1"/>
</dbReference>
<proteinExistence type="predicted"/>
<evidence type="ECO:0000259" key="2">
    <source>
        <dbReference type="Pfam" id="PF08028"/>
    </source>
</evidence>
<dbReference type="AlphaFoldDB" id="A0A841T5S2"/>
<evidence type="ECO:0000313" key="3">
    <source>
        <dbReference type="EMBL" id="MBB6637430.1"/>
    </source>
</evidence>
<evidence type="ECO:0000313" key="4">
    <source>
        <dbReference type="Proteomes" id="UP000535838"/>
    </source>
</evidence>